<dbReference type="GO" id="GO:0009060">
    <property type="term" value="P:aerobic respiration"/>
    <property type="evidence" value="ECO:0007669"/>
    <property type="project" value="TreeGrafter"/>
</dbReference>
<keyword evidence="5" id="KW-0874">Quinone</keyword>
<comment type="function">
    <text evidence="5">NDH-1 shuttles electrons from NADH, via FMN and iron-sulfur (Fe-S) centers, to quinones in the respiratory chain. The immediate electron acceptor for the enzyme in this species is believed to be ubiquinone. Couples the redox reaction to proton translocation (for every two electrons transferred, four hydrogen ions are translocated across the cytoplasmic membrane), and thus conserves the redox energy in a proton gradient. This subunit may bind ubiquinone.</text>
</comment>
<feature type="transmembrane region" description="Helical" evidence="5">
    <location>
        <begin position="259"/>
        <end position="282"/>
    </location>
</feature>
<dbReference type="InterPro" id="IPR018086">
    <property type="entry name" value="NADH_UbQ_OxRdtase_su1_CS"/>
</dbReference>
<evidence type="ECO:0000256" key="5">
    <source>
        <dbReference type="HAMAP-Rule" id="MF_01350"/>
    </source>
</evidence>
<feature type="transmembrane region" description="Helical" evidence="5">
    <location>
        <begin position="212"/>
        <end position="230"/>
    </location>
</feature>
<evidence type="ECO:0000256" key="3">
    <source>
        <dbReference type="ARBA" id="ARBA00022989"/>
    </source>
</evidence>
<keyword evidence="5" id="KW-1003">Cell membrane</keyword>
<dbReference type="NCBIfam" id="NF004741">
    <property type="entry name" value="PRK06076.1-2"/>
    <property type="match status" value="1"/>
</dbReference>
<dbReference type="HAMAP" id="MF_01350">
    <property type="entry name" value="NDH1_NuoH"/>
    <property type="match status" value="1"/>
</dbReference>
<feature type="transmembrane region" description="Helical" evidence="5">
    <location>
        <begin position="341"/>
        <end position="359"/>
    </location>
</feature>
<dbReference type="InterPro" id="IPR001694">
    <property type="entry name" value="NADH_UbQ_OxRdtase_su1/FPO"/>
</dbReference>
<name>A0A931GND1_9ACTN</name>
<protein>
    <recommendedName>
        <fullName evidence="5">NADH-quinone oxidoreductase subunit H</fullName>
        <ecNumber evidence="5">7.1.1.-</ecNumber>
    </recommendedName>
    <alternativeName>
        <fullName evidence="5">NADH dehydrogenase I subunit H</fullName>
    </alternativeName>
    <alternativeName>
        <fullName evidence="5">NDH-1 subunit H</fullName>
    </alternativeName>
</protein>
<comment type="similarity">
    <text evidence="5 6">Belongs to the complex I subunit 1 family.</text>
</comment>
<feature type="compositionally biased region" description="Basic and acidic residues" evidence="7">
    <location>
        <begin position="444"/>
        <end position="453"/>
    </location>
</feature>
<keyword evidence="5" id="KW-1278">Translocase</keyword>
<dbReference type="Proteomes" id="UP000614047">
    <property type="component" value="Unassembled WGS sequence"/>
</dbReference>
<feature type="transmembrane region" description="Helical" evidence="5">
    <location>
        <begin position="371"/>
        <end position="390"/>
    </location>
</feature>
<dbReference type="EC" id="7.1.1.-" evidence="5"/>
<dbReference type="GO" id="GO:0005886">
    <property type="term" value="C:plasma membrane"/>
    <property type="evidence" value="ECO:0007669"/>
    <property type="project" value="UniProtKB-SubCell"/>
</dbReference>
<evidence type="ECO:0000313" key="9">
    <source>
        <dbReference type="Proteomes" id="UP000614047"/>
    </source>
</evidence>
<dbReference type="PANTHER" id="PTHR11432:SF3">
    <property type="entry name" value="NADH-UBIQUINONE OXIDOREDUCTASE CHAIN 1"/>
    <property type="match status" value="1"/>
</dbReference>
<evidence type="ECO:0000256" key="1">
    <source>
        <dbReference type="ARBA" id="ARBA00004141"/>
    </source>
</evidence>
<comment type="catalytic activity">
    <reaction evidence="5">
        <text>a quinone + NADH + 5 H(+)(in) = a quinol + NAD(+) + 4 H(+)(out)</text>
        <dbReference type="Rhea" id="RHEA:57888"/>
        <dbReference type="ChEBI" id="CHEBI:15378"/>
        <dbReference type="ChEBI" id="CHEBI:24646"/>
        <dbReference type="ChEBI" id="CHEBI:57540"/>
        <dbReference type="ChEBI" id="CHEBI:57945"/>
        <dbReference type="ChEBI" id="CHEBI:132124"/>
    </reaction>
</comment>
<dbReference type="PROSITE" id="PS00667">
    <property type="entry name" value="COMPLEX1_ND1_1"/>
    <property type="match status" value="1"/>
</dbReference>
<feature type="transmembrane region" description="Helical" evidence="5">
    <location>
        <begin position="181"/>
        <end position="200"/>
    </location>
</feature>
<evidence type="ECO:0000256" key="6">
    <source>
        <dbReference type="RuleBase" id="RU000471"/>
    </source>
</evidence>
<dbReference type="AlphaFoldDB" id="A0A931GND1"/>
<evidence type="ECO:0000256" key="2">
    <source>
        <dbReference type="ARBA" id="ARBA00022692"/>
    </source>
</evidence>
<comment type="subunit">
    <text evidence="5">NDH-1 is composed of 14 different subunits. Subunits NuoA, H, J, K, L, M, N constitute the membrane sector of the complex.</text>
</comment>
<evidence type="ECO:0000256" key="7">
    <source>
        <dbReference type="SAM" id="MobiDB-lite"/>
    </source>
</evidence>
<comment type="caution">
    <text evidence="8">The sequence shown here is derived from an EMBL/GenBank/DDBJ whole genome shotgun (WGS) entry which is preliminary data.</text>
</comment>
<feature type="transmembrane region" description="Helical" evidence="5">
    <location>
        <begin position="31"/>
        <end position="51"/>
    </location>
</feature>
<accession>A0A931GND1</accession>
<feature type="region of interest" description="Disordered" evidence="7">
    <location>
        <begin position="410"/>
        <end position="453"/>
    </location>
</feature>
<sequence>MSISASVLAAGPAPGDPTLESFGRDPWWLIGGKVLVIFAFLVLTVLFSMWVERRVIGRMQLRVGPNRAGPFGLLQGLADGIKLALKEDIVPRNVDKIVFILAPIMSAVPAFISFIIIPFGPTVSVFGHHTPLQGTDLPVAVLLVLAMASMGVYGIVLAGWSSMSPYSLLGGLRSSAQVISYEIAMALSFVAVFLFAGTMSTSGIVNAQADRWFVILLLPSFLVYVVTMMGESNRIPFDLPEGEGELVGGFHTEYSSLKFAMFFLAEYINMATLSALATTLFLGGWRAPAPISTFWEGANSGWWPVLWFLVKVWAFIFFFVWLRGSLPRVRYDQLMKLGWKVLMPFSLGWIVLVATIRALRNEGFDMQQIVIYSAVAAGAVLVGTLLWEMLRGEGGKEKEIVPDVAKGQEAGTETAGGFPVPPMDAPHYHGRRADASKQVTTTTTREEVGSGTH</sequence>
<dbReference type="PANTHER" id="PTHR11432">
    <property type="entry name" value="NADH DEHYDROGENASE SUBUNIT 1"/>
    <property type="match status" value="1"/>
</dbReference>
<feature type="transmembrane region" description="Helical" evidence="5">
    <location>
        <begin position="302"/>
        <end position="321"/>
    </location>
</feature>
<comment type="subcellular location">
    <subcellularLocation>
        <location evidence="5 6">Cell membrane</location>
        <topology evidence="5 6">Multi-pass membrane protein</topology>
    </subcellularLocation>
    <subcellularLocation>
        <location evidence="1">Membrane</location>
        <topology evidence="1">Multi-pass membrane protein</topology>
    </subcellularLocation>
</comment>
<organism evidence="8 9">
    <name type="scientific">Actinomadura viridis</name>
    <dbReference type="NCBI Taxonomy" id="58110"/>
    <lineage>
        <taxon>Bacteria</taxon>
        <taxon>Bacillati</taxon>
        <taxon>Actinomycetota</taxon>
        <taxon>Actinomycetes</taxon>
        <taxon>Streptosporangiales</taxon>
        <taxon>Thermomonosporaceae</taxon>
        <taxon>Actinomadura</taxon>
    </lineage>
</organism>
<dbReference type="EMBL" id="JADOUA010000001">
    <property type="protein sequence ID" value="MBG6086284.1"/>
    <property type="molecule type" value="Genomic_DNA"/>
</dbReference>
<gene>
    <name evidence="5" type="primary">nuoH</name>
    <name evidence="8" type="ORF">IW256_000397</name>
</gene>
<reference evidence="8" key="1">
    <citation type="submission" date="2020-11" db="EMBL/GenBank/DDBJ databases">
        <title>Sequencing the genomes of 1000 actinobacteria strains.</title>
        <authorList>
            <person name="Klenk H.-P."/>
        </authorList>
    </citation>
    <scope>NUCLEOTIDE SEQUENCE</scope>
    <source>
        <strain evidence="8">DSM 43175</strain>
    </source>
</reference>
<keyword evidence="5" id="KW-0830">Ubiquinone</keyword>
<dbReference type="RefSeq" id="WP_197009309.1">
    <property type="nucleotide sequence ID" value="NZ_BAABES010000013.1"/>
</dbReference>
<dbReference type="GO" id="GO:0048038">
    <property type="term" value="F:quinone binding"/>
    <property type="evidence" value="ECO:0007669"/>
    <property type="project" value="UniProtKB-KW"/>
</dbReference>
<keyword evidence="2 5" id="KW-0812">Transmembrane</keyword>
<keyword evidence="3 5" id="KW-1133">Transmembrane helix</keyword>
<dbReference type="Pfam" id="PF00146">
    <property type="entry name" value="NADHdh"/>
    <property type="match status" value="1"/>
</dbReference>
<keyword evidence="9" id="KW-1185">Reference proteome</keyword>
<dbReference type="PROSITE" id="PS00668">
    <property type="entry name" value="COMPLEX1_ND1_2"/>
    <property type="match status" value="1"/>
</dbReference>
<evidence type="ECO:0000256" key="4">
    <source>
        <dbReference type="ARBA" id="ARBA00023136"/>
    </source>
</evidence>
<dbReference type="GO" id="GO:0003954">
    <property type="term" value="F:NADH dehydrogenase activity"/>
    <property type="evidence" value="ECO:0007669"/>
    <property type="project" value="TreeGrafter"/>
</dbReference>
<feature type="transmembrane region" description="Helical" evidence="5">
    <location>
        <begin position="97"/>
        <end position="119"/>
    </location>
</feature>
<feature type="transmembrane region" description="Helical" evidence="5">
    <location>
        <begin position="139"/>
        <end position="160"/>
    </location>
</feature>
<dbReference type="GO" id="GO:0016655">
    <property type="term" value="F:oxidoreductase activity, acting on NAD(P)H, quinone or similar compound as acceptor"/>
    <property type="evidence" value="ECO:0007669"/>
    <property type="project" value="UniProtKB-UniRule"/>
</dbReference>
<evidence type="ECO:0000313" key="8">
    <source>
        <dbReference type="EMBL" id="MBG6086284.1"/>
    </source>
</evidence>
<dbReference type="NCBIfam" id="NF004743">
    <property type="entry name" value="PRK06076.1-4"/>
    <property type="match status" value="1"/>
</dbReference>
<keyword evidence="5 6" id="KW-0520">NAD</keyword>
<proteinExistence type="inferred from homology"/>
<keyword evidence="4 5" id="KW-0472">Membrane</keyword>